<keyword evidence="5" id="KW-1185">Reference proteome</keyword>
<proteinExistence type="predicted"/>
<name>A0A8T0UH06_PANVG</name>
<accession>A0A8T0UH06</accession>
<organism evidence="4 5">
    <name type="scientific">Panicum virgatum</name>
    <name type="common">Blackwell switchgrass</name>
    <dbReference type="NCBI Taxonomy" id="38727"/>
    <lineage>
        <taxon>Eukaryota</taxon>
        <taxon>Viridiplantae</taxon>
        <taxon>Streptophyta</taxon>
        <taxon>Embryophyta</taxon>
        <taxon>Tracheophyta</taxon>
        <taxon>Spermatophyta</taxon>
        <taxon>Magnoliopsida</taxon>
        <taxon>Liliopsida</taxon>
        <taxon>Poales</taxon>
        <taxon>Poaceae</taxon>
        <taxon>PACMAD clade</taxon>
        <taxon>Panicoideae</taxon>
        <taxon>Panicodae</taxon>
        <taxon>Paniceae</taxon>
        <taxon>Panicinae</taxon>
        <taxon>Panicum</taxon>
        <taxon>Panicum sect. Hiantes</taxon>
    </lineage>
</organism>
<feature type="compositionally biased region" description="Basic residues" evidence="2">
    <location>
        <begin position="26"/>
        <end position="42"/>
    </location>
</feature>
<dbReference type="InterPro" id="IPR013087">
    <property type="entry name" value="Znf_C2H2_type"/>
</dbReference>
<protein>
    <recommendedName>
        <fullName evidence="3">C2H2-type domain-containing protein</fullName>
    </recommendedName>
</protein>
<keyword evidence="1" id="KW-0479">Metal-binding</keyword>
<sequence length="246" mass="27240">MVPAPEDVVPQVFACEHCHREFSSRRARGGHLKVHRRPRRGSQRAGRSLVQPLRDYVRQKIRSQVPTAAPIPPPQKQPNTSQELALVVSQPHPQQEILALPEPNTNRALVTIPDQQSPTSQQLSMVVSQPQPQQELLALPEPNTNTNSALVTVPLQQSPLLPTQKNAQDAAPVVLFRCCCGITEKIPQTKHELMERGTYKEGCFTLDCRHLHRPSEIQFRDLAPPADAAAAEENSVDGDLDLTLGI</sequence>
<dbReference type="PROSITE" id="PS00028">
    <property type="entry name" value="ZINC_FINGER_C2H2_1"/>
    <property type="match status" value="1"/>
</dbReference>
<evidence type="ECO:0000313" key="5">
    <source>
        <dbReference type="Proteomes" id="UP000823388"/>
    </source>
</evidence>
<evidence type="ECO:0000256" key="1">
    <source>
        <dbReference type="PROSITE-ProRule" id="PRU00042"/>
    </source>
</evidence>
<dbReference type="GO" id="GO:0008270">
    <property type="term" value="F:zinc ion binding"/>
    <property type="evidence" value="ECO:0007669"/>
    <property type="project" value="UniProtKB-KW"/>
</dbReference>
<dbReference type="AlphaFoldDB" id="A0A8T0UH06"/>
<dbReference type="Proteomes" id="UP000823388">
    <property type="component" value="Chromosome 3N"/>
</dbReference>
<reference evidence="4" key="1">
    <citation type="submission" date="2020-05" db="EMBL/GenBank/DDBJ databases">
        <title>WGS assembly of Panicum virgatum.</title>
        <authorList>
            <person name="Lovell J.T."/>
            <person name="Jenkins J."/>
            <person name="Shu S."/>
            <person name="Juenger T.E."/>
            <person name="Schmutz J."/>
        </authorList>
    </citation>
    <scope>NUCLEOTIDE SEQUENCE</scope>
    <source>
        <strain evidence="4">AP13</strain>
    </source>
</reference>
<comment type="caution">
    <text evidence="4">The sequence shown here is derived from an EMBL/GenBank/DDBJ whole genome shotgun (WGS) entry which is preliminary data.</text>
</comment>
<feature type="region of interest" description="Disordered" evidence="2">
    <location>
        <begin position="26"/>
        <end position="48"/>
    </location>
</feature>
<evidence type="ECO:0000256" key="2">
    <source>
        <dbReference type="SAM" id="MobiDB-lite"/>
    </source>
</evidence>
<gene>
    <name evidence="4" type="ORF">PVAP13_3NG102100</name>
</gene>
<keyword evidence="1" id="KW-0863">Zinc-finger</keyword>
<evidence type="ECO:0000259" key="3">
    <source>
        <dbReference type="PROSITE" id="PS50157"/>
    </source>
</evidence>
<dbReference type="EMBL" id="CM029042">
    <property type="protein sequence ID" value="KAG2620044.1"/>
    <property type="molecule type" value="Genomic_DNA"/>
</dbReference>
<feature type="domain" description="C2H2-type" evidence="3">
    <location>
        <begin position="13"/>
        <end position="40"/>
    </location>
</feature>
<dbReference type="PROSITE" id="PS50157">
    <property type="entry name" value="ZINC_FINGER_C2H2_2"/>
    <property type="match status" value="1"/>
</dbReference>
<keyword evidence="1" id="KW-0862">Zinc</keyword>
<evidence type="ECO:0000313" key="4">
    <source>
        <dbReference type="EMBL" id="KAG2620044.1"/>
    </source>
</evidence>